<dbReference type="AlphaFoldDB" id="A0AAD3TMS1"/>
<gene>
    <name evidence="2" type="ORF">Nepgr_033935</name>
</gene>
<feature type="region of interest" description="Disordered" evidence="1">
    <location>
        <begin position="1"/>
        <end position="24"/>
    </location>
</feature>
<evidence type="ECO:0000256" key="1">
    <source>
        <dbReference type="SAM" id="MobiDB-lite"/>
    </source>
</evidence>
<sequence length="164" mass="17721">MAARSHTRQGTNKNTTEQDTQQHTTIGCVGDPSVCSAIPAARIGLWRLLFLGVPRFSSPLVLWRCMLGLQDVSWLLVVELLCQLLTAAEMVQCHILAAGIVLDDLAEVGGSAIFAAPDGCYCPILEKQGQGSCWLAEVELEVVAALMKMEYAVASAFMLPFAHM</sequence>
<organism evidence="2 3">
    <name type="scientific">Nepenthes gracilis</name>
    <name type="common">Slender pitcher plant</name>
    <dbReference type="NCBI Taxonomy" id="150966"/>
    <lineage>
        <taxon>Eukaryota</taxon>
        <taxon>Viridiplantae</taxon>
        <taxon>Streptophyta</taxon>
        <taxon>Embryophyta</taxon>
        <taxon>Tracheophyta</taxon>
        <taxon>Spermatophyta</taxon>
        <taxon>Magnoliopsida</taxon>
        <taxon>eudicotyledons</taxon>
        <taxon>Gunneridae</taxon>
        <taxon>Pentapetalae</taxon>
        <taxon>Caryophyllales</taxon>
        <taxon>Nepenthaceae</taxon>
        <taxon>Nepenthes</taxon>
    </lineage>
</organism>
<name>A0AAD3TMS1_NEPGR</name>
<dbReference type="EMBL" id="BSYO01000062">
    <property type="protein sequence ID" value="GMH32091.1"/>
    <property type="molecule type" value="Genomic_DNA"/>
</dbReference>
<evidence type="ECO:0000313" key="3">
    <source>
        <dbReference type="Proteomes" id="UP001279734"/>
    </source>
</evidence>
<proteinExistence type="predicted"/>
<dbReference type="Proteomes" id="UP001279734">
    <property type="component" value="Unassembled WGS sequence"/>
</dbReference>
<comment type="caution">
    <text evidence="2">The sequence shown here is derived from an EMBL/GenBank/DDBJ whole genome shotgun (WGS) entry which is preliminary data.</text>
</comment>
<accession>A0AAD3TMS1</accession>
<feature type="compositionally biased region" description="Polar residues" evidence="1">
    <location>
        <begin position="8"/>
        <end position="24"/>
    </location>
</feature>
<reference evidence="2" key="1">
    <citation type="submission" date="2023-05" db="EMBL/GenBank/DDBJ databases">
        <title>Nepenthes gracilis genome sequencing.</title>
        <authorList>
            <person name="Fukushima K."/>
        </authorList>
    </citation>
    <scope>NUCLEOTIDE SEQUENCE</scope>
    <source>
        <strain evidence="2">SING2019-196</strain>
    </source>
</reference>
<evidence type="ECO:0000313" key="2">
    <source>
        <dbReference type="EMBL" id="GMH32091.1"/>
    </source>
</evidence>
<protein>
    <submittedName>
        <fullName evidence="2">Uncharacterized protein</fullName>
    </submittedName>
</protein>
<keyword evidence="3" id="KW-1185">Reference proteome</keyword>